<keyword evidence="5 11" id="KW-0520">NAD</keyword>
<dbReference type="Proteomes" id="UP000295380">
    <property type="component" value="Unassembled WGS sequence"/>
</dbReference>
<gene>
    <name evidence="11" type="primary">fabV</name>
    <name evidence="15" type="ORF">C8E00_10880</name>
</gene>
<dbReference type="GO" id="GO:0006633">
    <property type="term" value="P:fatty acid biosynthetic process"/>
    <property type="evidence" value="ECO:0007669"/>
    <property type="project" value="UniProtKB-UniRule"/>
</dbReference>
<evidence type="ECO:0000256" key="5">
    <source>
        <dbReference type="ARBA" id="ARBA00023027"/>
    </source>
</evidence>
<evidence type="ECO:0000259" key="14">
    <source>
        <dbReference type="Pfam" id="PF12242"/>
    </source>
</evidence>
<comment type="caution">
    <text evidence="15">The sequence shown here is derived from an EMBL/GenBank/DDBJ whole genome shotgun (WGS) entry which is preliminary data.</text>
</comment>
<evidence type="ECO:0000256" key="9">
    <source>
        <dbReference type="ARBA" id="ARBA00048572"/>
    </source>
</evidence>
<feature type="binding site" evidence="11">
    <location>
        <begin position="61"/>
        <end position="66"/>
    </location>
    <ligand>
        <name>NAD(+)</name>
        <dbReference type="ChEBI" id="CHEBI:57540"/>
    </ligand>
</feature>
<feature type="domain" description="Trans-2-enoyl-CoA reductase catalytic" evidence="13">
    <location>
        <begin position="95"/>
        <end position="330"/>
    </location>
</feature>
<evidence type="ECO:0000256" key="2">
    <source>
        <dbReference type="ARBA" id="ARBA00022516"/>
    </source>
</evidence>
<dbReference type="EC" id="1.3.1.9" evidence="11"/>
<feature type="binding site" evidence="11">
    <location>
        <begin position="87"/>
        <end position="88"/>
    </location>
    <ligand>
        <name>NAD(+)</name>
        <dbReference type="ChEBI" id="CHEBI:57540"/>
    </ligand>
</feature>
<evidence type="ECO:0000259" key="13">
    <source>
        <dbReference type="Pfam" id="PF12241"/>
    </source>
</evidence>
<dbReference type="GO" id="GO:0051287">
    <property type="term" value="F:NAD binding"/>
    <property type="evidence" value="ECO:0007669"/>
    <property type="project" value="UniProtKB-UniRule"/>
</dbReference>
<dbReference type="Pfam" id="PF07055">
    <property type="entry name" value="Eno-Rase_FAD_bd"/>
    <property type="match status" value="1"/>
</dbReference>
<evidence type="ECO:0000256" key="4">
    <source>
        <dbReference type="ARBA" id="ARBA00023002"/>
    </source>
</evidence>
<feature type="site" description="Plays an important role in discriminating NADH against NADPH" evidence="11">
    <location>
        <position position="88"/>
    </location>
</feature>
<evidence type="ECO:0000256" key="7">
    <source>
        <dbReference type="ARBA" id="ARBA00023160"/>
    </source>
</evidence>
<keyword evidence="2 11" id="KW-0444">Lipid biosynthesis</keyword>
<keyword evidence="4 11" id="KW-0560">Oxidoreductase</keyword>
<dbReference type="NCBIfam" id="NF043048">
    <property type="entry name" value="EnoyACPredFabV"/>
    <property type="match status" value="1"/>
</dbReference>
<evidence type="ECO:0000313" key="15">
    <source>
        <dbReference type="EMBL" id="TDU19291.1"/>
    </source>
</evidence>
<comment type="similarity">
    <text evidence="10 11">Belongs to the TER reductase family.</text>
</comment>
<keyword evidence="7 11" id="KW-0275">Fatty acid biosynthesis</keyword>
<dbReference type="AlphaFoldDB" id="A0A4R7NGH1"/>
<keyword evidence="16" id="KW-1185">Reference proteome</keyword>
<comment type="pathway">
    <text evidence="11">Lipid metabolism; fatty acid biosynthesis.</text>
</comment>
<comment type="catalytic activity">
    <reaction evidence="8">
        <text>a 2,3-saturated acyl-CoA + NAD(+) = a (2E)-enoyl-CoA + NADH + H(+)</text>
        <dbReference type="Rhea" id="RHEA:18177"/>
        <dbReference type="ChEBI" id="CHEBI:15378"/>
        <dbReference type="ChEBI" id="CHEBI:57540"/>
        <dbReference type="ChEBI" id="CHEBI:57945"/>
        <dbReference type="ChEBI" id="CHEBI:58856"/>
        <dbReference type="ChEBI" id="CHEBI:65111"/>
        <dbReference type="EC" id="1.3.1.44"/>
    </reaction>
</comment>
<dbReference type="EMBL" id="SOBR01000008">
    <property type="protein sequence ID" value="TDU19291.1"/>
    <property type="molecule type" value="Genomic_DNA"/>
</dbReference>
<evidence type="ECO:0000313" key="16">
    <source>
        <dbReference type="Proteomes" id="UP000295380"/>
    </source>
</evidence>
<reference evidence="15 16" key="1">
    <citation type="submission" date="2019-03" db="EMBL/GenBank/DDBJ databases">
        <title>Genomic Encyclopedia of Type Strains, Phase IV (KMG-IV): sequencing the most valuable type-strain genomes for metagenomic binning, comparative biology and taxonomic classification.</title>
        <authorList>
            <person name="Goeker M."/>
        </authorList>
    </citation>
    <scope>NUCLEOTIDE SEQUENCE [LARGE SCALE GENOMIC DNA]</scope>
    <source>
        <strain evidence="15 16">DSM 6770</strain>
    </source>
</reference>
<keyword evidence="3 11" id="KW-0276">Fatty acid metabolism</keyword>
<dbReference type="GO" id="GO:0050343">
    <property type="term" value="F:trans-2-enoyl-CoA reductase (NADH) activity"/>
    <property type="evidence" value="ECO:0007669"/>
    <property type="project" value="UniProtKB-EC"/>
</dbReference>
<feature type="domain" description="Trans-2-enoyl-CoA reductase-like NAD(P)H binding" evidence="14">
    <location>
        <begin position="12"/>
        <end position="93"/>
    </location>
</feature>
<organism evidence="15 16">
    <name type="scientific">Chromohalobacter marismortui</name>
    <dbReference type="NCBI Taxonomy" id="42055"/>
    <lineage>
        <taxon>Bacteria</taxon>
        <taxon>Pseudomonadati</taxon>
        <taxon>Pseudomonadota</taxon>
        <taxon>Gammaproteobacteria</taxon>
        <taxon>Oceanospirillales</taxon>
        <taxon>Halomonadaceae</taxon>
        <taxon>Chromohalobacter</taxon>
    </lineage>
</organism>
<evidence type="ECO:0000259" key="12">
    <source>
        <dbReference type="Pfam" id="PF07055"/>
    </source>
</evidence>
<dbReference type="InterPro" id="IPR024910">
    <property type="entry name" value="Enoyl-CoA_Rdtase_cat_dom"/>
</dbReference>
<dbReference type="PANTHER" id="PTHR37480">
    <property type="entry name" value="ENOYL-[ACYL-CARRIER-PROTEIN] REDUCTASE [NADH]"/>
    <property type="match status" value="1"/>
</dbReference>
<accession>A0A4R7NGH1</accession>
<feature type="binding site" evidence="11">
    <location>
        <begin position="286"/>
        <end position="288"/>
    </location>
    <ligand>
        <name>NAD(+)</name>
        <dbReference type="ChEBI" id="CHEBI:57540"/>
    </ligand>
</feature>
<dbReference type="InterPro" id="IPR024906">
    <property type="entry name" value="Eno_Rdtase_FAD-bd_dom"/>
</dbReference>
<dbReference type="HAMAP" id="MF_01838">
    <property type="entry name" value="FabV_reductase"/>
    <property type="match status" value="1"/>
</dbReference>
<dbReference type="Gene3D" id="3.40.50.720">
    <property type="entry name" value="NAD(P)-binding Rossmann-like Domain"/>
    <property type="match status" value="1"/>
</dbReference>
<evidence type="ECO:0000256" key="6">
    <source>
        <dbReference type="ARBA" id="ARBA00023098"/>
    </source>
</evidence>
<dbReference type="GO" id="GO:0004318">
    <property type="term" value="F:enoyl-[acyl-carrier-protein] reductase (NADH) activity"/>
    <property type="evidence" value="ECO:0007669"/>
    <property type="project" value="UniProtKB-UniRule"/>
</dbReference>
<evidence type="ECO:0000256" key="3">
    <source>
        <dbReference type="ARBA" id="ARBA00022832"/>
    </source>
</evidence>
<feature type="active site" description="Proton donor" evidence="11">
    <location>
        <position position="248"/>
    </location>
</feature>
<feature type="binding site" evidence="11">
    <location>
        <begin position="152"/>
        <end position="153"/>
    </location>
    <ligand>
        <name>NAD(+)</name>
        <dbReference type="ChEBI" id="CHEBI:57540"/>
    </ligand>
</feature>
<evidence type="ECO:0000256" key="10">
    <source>
        <dbReference type="ARBA" id="ARBA00060887"/>
    </source>
</evidence>
<evidence type="ECO:0000256" key="8">
    <source>
        <dbReference type="ARBA" id="ARBA00048302"/>
    </source>
</evidence>
<feature type="binding site" evidence="11">
    <location>
        <begin position="124"/>
        <end position="125"/>
    </location>
    <ligand>
        <name>NAD(+)</name>
        <dbReference type="ChEBI" id="CHEBI:57540"/>
    </ligand>
</feature>
<dbReference type="UniPathway" id="UPA00094"/>
<evidence type="ECO:0000256" key="11">
    <source>
        <dbReference type="HAMAP-Rule" id="MF_01838"/>
    </source>
</evidence>
<feature type="domain" description="Enoyl reductase FAD binding" evidence="12">
    <location>
        <begin position="337"/>
        <end position="400"/>
    </location>
</feature>
<sequence length="411" mass="45037">MNDVSKEVPSVIIKPKVRGFICTTTHPKGCERNVAEQIATTRANIPQSEQEKGPKKVLVIGASSGYGLAARITAAFGYGASTLGVFFEKPGTEKKPGTAGWYNAAAFDKFAKEEGLYSKAINGDAFSHEARTKAIELIKQDLGQVDLVVYSLASPVRKMPDSGELKRSALKPIGETYTATAIDTNKDAITEASVEPATEQEIADTITVMGGEDWELWIDALDEAGVLAPGARSVAFSYIGTEITWPIYWHGALGKAKEDLDRAAGEIDARLSQEGGSANVAVLKSVVTQASAAIPVMPLYISMVYKVMKEKGLHEGTIDQLNRLYAERLYSSQEQDTDEAGRLRLDDWELRDDVQQPCKELWSQVTTDNLFTLTDYAGYKHDFLKLFGFEREDVDYEADVDPVAEFDVVQL</sequence>
<comment type="subunit">
    <text evidence="1 11">Monomer.</text>
</comment>
<comment type="catalytic activity">
    <reaction evidence="9 11">
        <text>a 2,3-saturated acyl-[ACP] + NAD(+) = a (2E)-enoyl-[ACP] + NADH + H(+)</text>
        <dbReference type="Rhea" id="RHEA:10240"/>
        <dbReference type="Rhea" id="RHEA-COMP:9925"/>
        <dbReference type="Rhea" id="RHEA-COMP:9926"/>
        <dbReference type="ChEBI" id="CHEBI:15378"/>
        <dbReference type="ChEBI" id="CHEBI:57540"/>
        <dbReference type="ChEBI" id="CHEBI:57945"/>
        <dbReference type="ChEBI" id="CHEBI:78784"/>
        <dbReference type="ChEBI" id="CHEBI:78785"/>
        <dbReference type="EC" id="1.3.1.9"/>
    </reaction>
</comment>
<feature type="binding site" evidence="11">
    <location>
        <position position="238"/>
    </location>
    <ligand>
        <name>substrate</name>
    </ligand>
</feature>
<dbReference type="NCBIfam" id="NF010177">
    <property type="entry name" value="PRK13656.1"/>
    <property type="match status" value="1"/>
</dbReference>
<protein>
    <recommendedName>
        <fullName evidence="11">Enoyl-[acyl-carrier-protein] reductase [NADH]</fullName>
        <shortName evidence="11">ENR</shortName>
        <ecNumber evidence="11">1.3.1.9</ecNumber>
    </recommendedName>
</protein>
<feature type="binding site" evidence="11">
    <location>
        <position position="257"/>
    </location>
    <ligand>
        <name>NAD(+)</name>
        <dbReference type="ChEBI" id="CHEBI:57540"/>
    </ligand>
</feature>
<dbReference type="InterPro" id="IPR010758">
    <property type="entry name" value="Trans-2-enoyl-CoA_reductase"/>
</dbReference>
<dbReference type="InterPro" id="IPR050048">
    <property type="entry name" value="FabV-like_NADH_b"/>
</dbReference>
<keyword evidence="6 11" id="KW-0443">Lipid metabolism</keyword>
<dbReference type="FunFam" id="3.40.50.720:FF:000221">
    <property type="entry name" value="Enoyl-[acyl-carrier-protein] reductase [NADH]"/>
    <property type="match status" value="1"/>
</dbReference>
<comment type="function">
    <text evidence="11">Involved in the final reduction of the elongation cycle of fatty acid synthesis (FAS II). Catalyzes the reduction of a carbon-carbon double bond in an enoyl moiety that is covalently linked to an acyl carrier protein (ACP).</text>
</comment>
<name>A0A4R7NGH1_9GAMM</name>
<proteinExistence type="inferred from homology"/>
<dbReference type="PANTHER" id="PTHR37480:SF1">
    <property type="entry name" value="ENOYL-[ACYL-CARRIER-PROTEIN] REDUCTASE [NADH]"/>
    <property type="match status" value="1"/>
</dbReference>
<evidence type="ECO:0000256" key="1">
    <source>
        <dbReference type="ARBA" id="ARBA00011245"/>
    </source>
</evidence>
<dbReference type="Pfam" id="PF12241">
    <property type="entry name" value="Enoyl_reductase"/>
    <property type="match status" value="1"/>
</dbReference>
<dbReference type="Pfam" id="PF12242">
    <property type="entry name" value="Eno-Rase_NADH_b"/>
    <property type="match status" value="1"/>
</dbReference>